<evidence type="ECO:0000256" key="5">
    <source>
        <dbReference type="ARBA" id="ARBA00023163"/>
    </source>
</evidence>
<dbReference type="SUPFAM" id="SSF46785">
    <property type="entry name" value="Winged helix' DNA-binding domain"/>
    <property type="match status" value="1"/>
</dbReference>
<comment type="similarity">
    <text evidence="1">In the C-terminal section; belongs to the class-I pyridoxal-phosphate-dependent aminotransferase family.</text>
</comment>
<feature type="domain" description="HTH gntR-type" evidence="6">
    <location>
        <begin position="8"/>
        <end position="76"/>
    </location>
</feature>
<dbReference type="GO" id="GO:0003700">
    <property type="term" value="F:DNA-binding transcription factor activity"/>
    <property type="evidence" value="ECO:0007669"/>
    <property type="project" value="InterPro"/>
</dbReference>
<dbReference type="Proteomes" id="UP000185639">
    <property type="component" value="Unassembled WGS sequence"/>
</dbReference>
<evidence type="ECO:0000256" key="3">
    <source>
        <dbReference type="ARBA" id="ARBA00023015"/>
    </source>
</evidence>
<sequence length="475" mass="52870">MDAPRFQLHRYEQLAEQLTREIQAGRYSPGEKIPGTRVLAETYGVSINTVLQAQKLLENQGMIEAVPRSGFFVKWRGEDAAQLVKSPAKATLKPILMKRQRLALDLIQATGSKTMVQLGAALPHESYFPGQELQQIATRVSRAGDAGFMRYEVPPGLPSLCESLALRMLSYGCEMSAADILVTNGCHEALIIALKCVAEPGDVVLLESPTYYGLLQVIDTLGLRAVEIPCHPESGMDLDKVEDACQQWDVKACIVVSNFSNPLGSCPDNNQKQALLSLLNSFDVPLVEDDIYGDLAFDGHRPTPYKHFDTTGEVLYCSSFSKSVSPGLRVGWLSPGRYTEKAAYLKFTQNIASATLNQRVLDEYLRNGGMDKHVRKIRRRYAANIGQCIDLIQTTFPPGTRTSRPRGGFVLWVQLPEVFDTTELYQKALEHRISIAPGYLFSSDQRFKHHFRINCALPWESALEPAINTLAYLLD</sequence>
<dbReference type="InterPro" id="IPR000524">
    <property type="entry name" value="Tscrpt_reg_HTH_GntR"/>
</dbReference>
<dbReference type="SUPFAM" id="SSF53383">
    <property type="entry name" value="PLP-dependent transferases"/>
    <property type="match status" value="1"/>
</dbReference>
<keyword evidence="5" id="KW-0804">Transcription</keyword>
<evidence type="ECO:0000256" key="2">
    <source>
        <dbReference type="ARBA" id="ARBA00022898"/>
    </source>
</evidence>
<dbReference type="InterPro" id="IPR015424">
    <property type="entry name" value="PyrdxlP-dep_Trfase"/>
</dbReference>
<reference evidence="8" key="1">
    <citation type="submission" date="2017-01" db="EMBL/GenBank/DDBJ databases">
        <authorList>
            <person name="Varghese N."/>
            <person name="Submissions S."/>
        </authorList>
    </citation>
    <scope>NUCLEOTIDE SEQUENCE [LARGE SCALE GENOMIC DNA]</scope>
    <source>
        <strain evidence="8">DSM 24913</strain>
    </source>
</reference>
<dbReference type="OrthoDB" id="9804020at2"/>
<accession>A0A1N7PTN0</accession>
<dbReference type="InterPro" id="IPR036388">
    <property type="entry name" value="WH-like_DNA-bd_sf"/>
</dbReference>
<dbReference type="Gene3D" id="3.90.1150.10">
    <property type="entry name" value="Aspartate Aminotransferase, domain 1"/>
    <property type="match status" value="1"/>
</dbReference>
<dbReference type="InterPro" id="IPR036390">
    <property type="entry name" value="WH_DNA-bd_sf"/>
</dbReference>
<dbReference type="InterPro" id="IPR051446">
    <property type="entry name" value="HTH_trans_reg/aminotransferase"/>
</dbReference>
<dbReference type="GO" id="GO:0030170">
    <property type="term" value="F:pyridoxal phosphate binding"/>
    <property type="evidence" value="ECO:0007669"/>
    <property type="project" value="InterPro"/>
</dbReference>
<keyword evidence="4" id="KW-0238">DNA-binding</keyword>
<keyword evidence="3" id="KW-0805">Transcription regulation</keyword>
<dbReference type="RefSeq" id="WP_076517587.1">
    <property type="nucleotide sequence ID" value="NZ_FTOH01000011.1"/>
</dbReference>
<evidence type="ECO:0000313" key="7">
    <source>
        <dbReference type="EMBL" id="SIT13922.1"/>
    </source>
</evidence>
<dbReference type="InterPro" id="IPR015421">
    <property type="entry name" value="PyrdxlP-dep_Trfase_major"/>
</dbReference>
<dbReference type="STRING" id="484498.SAMN05421686_11161"/>
<dbReference type="Pfam" id="PF00392">
    <property type="entry name" value="GntR"/>
    <property type="match status" value="1"/>
</dbReference>
<organism evidence="7 8">
    <name type="scientific">Thalassolituus maritimus</name>
    <dbReference type="NCBI Taxonomy" id="484498"/>
    <lineage>
        <taxon>Bacteria</taxon>
        <taxon>Pseudomonadati</taxon>
        <taxon>Pseudomonadota</taxon>
        <taxon>Gammaproteobacteria</taxon>
        <taxon>Oceanospirillales</taxon>
        <taxon>Oceanospirillaceae</taxon>
        <taxon>Thalassolituus</taxon>
    </lineage>
</organism>
<dbReference type="CDD" id="cd00609">
    <property type="entry name" value="AAT_like"/>
    <property type="match status" value="1"/>
</dbReference>
<proteinExistence type="inferred from homology"/>
<keyword evidence="8" id="KW-1185">Reference proteome</keyword>
<dbReference type="PROSITE" id="PS50949">
    <property type="entry name" value="HTH_GNTR"/>
    <property type="match status" value="1"/>
</dbReference>
<dbReference type="Gene3D" id="3.40.640.10">
    <property type="entry name" value="Type I PLP-dependent aspartate aminotransferase-like (Major domain)"/>
    <property type="match status" value="1"/>
</dbReference>
<gene>
    <name evidence="7" type="ORF">SAMN05421686_11161</name>
</gene>
<dbReference type="PANTHER" id="PTHR46577">
    <property type="entry name" value="HTH-TYPE TRANSCRIPTIONAL REGULATORY PROTEIN GABR"/>
    <property type="match status" value="1"/>
</dbReference>
<keyword evidence="2" id="KW-0663">Pyridoxal phosphate</keyword>
<dbReference type="Gene3D" id="1.10.10.10">
    <property type="entry name" value="Winged helix-like DNA-binding domain superfamily/Winged helix DNA-binding domain"/>
    <property type="match status" value="1"/>
</dbReference>
<dbReference type="GO" id="GO:0003677">
    <property type="term" value="F:DNA binding"/>
    <property type="evidence" value="ECO:0007669"/>
    <property type="project" value="UniProtKB-KW"/>
</dbReference>
<name>A0A1N7PTN0_9GAMM</name>
<evidence type="ECO:0000313" key="8">
    <source>
        <dbReference type="Proteomes" id="UP000185639"/>
    </source>
</evidence>
<evidence type="ECO:0000256" key="1">
    <source>
        <dbReference type="ARBA" id="ARBA00005384"/>
    </source>
</evidence>
<evidence type="ECO:0000259" key="6">
    <source>
        <dbReference type="PROSITE" id="PS50949"/>
    </source>
</evidence>
<dbReference type="AlphaFoldDB" id="A0A1N7PTN0"/>
<evidence type="ECO:0000256" key="4">
    <source>
        <dbReference type="ARBA" id="ARBA00023125"/>
    </source>
</evidence>
<dbReference type="CDD" id="cd07377">
    <property type="entry name" value="WHTH_GntR"/>
    <property type="match status" value="1"/>
</dbReference>
<dbReference type="PANTHER" id="PTHR46577:SF2">
    <property type="entry name" value="TRANSCRIPTIONAL REGULATORY PROTEIN"/>
    <property type="match status" value="1"/>
</dbReference>
<dbReference type="InterPro" id="IPR004839">
    <property type="entry name" value="Aminotransferase_I/II_large"/>
</dbReference>
<dbReference type="InterPro" id="IPR015422">
    <property type="entry name" value="PyrdxlP-dep_Trfase_small"/>
</dbReference>
<dbReference type="EMBL" id="FTOH01000011">
    <property type="protein sequence ID" value="SIT13922.1"/>
    <property type="molecule type" value="Genomic_DNA"/>
</dbReference>
<dbReference type="SMART" id="SM00345">
    <property type="entry name" value="HTH_GNTR"/>
    <property type="match status" value="1"/>
</dbReference>
<dbReference type="Pfam" id="PF00155">
    <property type="entry name" value="Aminotran_1_2"/>
    <property type="match status" value="1"/>
</dbReference>
<protein>
    <submittedName>
        <fullName evidence="7">Transcriptional regulator, GntR family</fullName>
    </submittedName>
</protein>